<comment type="caution">
    <text evidence="1">The sequence shown here is derived from an EMBL/GenBank/DDBJ whole genome shotgun (WGS) entry which is preliminary data.</text>
</comment>
<reference evidence="1" key="1">
    <citation type="submission" date="2023-03" db="EMBL/GenBank/DDBJ databases">
        <title>Massive genome expansion in bonnet fungi (Mycena s.s.) driven by repeated elements and novel gene families across ecological guilds.</title>
        <authorList>
            <consortium name="Lawrence Berkeley National Laboratory"/>
            <person name="Harder C.B."/>
            <person name="Miyauchi S."/>
            <person name="Viragh M."/>
            <person name="Kuo A."/>
            <person name="Thoen E."/>
            <person name="Andreopoulos B."/>
            <person name="Lu D."/>
            <person name="Skrede I."/>
            <person name="Drula E."/>
            <person name="Henrissat B."/>
            <person name="Morin E."/>
            <person name="Kohler A."/>
            <person name="Barry K."/>
            <person name="LaButti K."/>
            <person name="Morin E."/>
            <person name="Salamov A."/>
            <person name="Lipzen A."/>
            <person name="Mereny Z."/>
            <person name="Hegedus B."/>
            <person name="Baldrian P."/>
            <person name="Stursova M."/>
            <person name="Weitz H."/>
            <person name="Taylor A."/>
            <person name="Grigoriev I.V."/>
            <person name="Nagy L.G."/>
            <person name="Martin F."/>
            <person name="Kauserud H."/>
        </authorList>
    </citation>
    <scope>NUCLEOTIDE SEQUENCE</scope>
    <source>
        <strain evidence="1">CBHHK200</strain>
    </source>
</reference>
<evidence type="ECO:0000313" key="1">
    <source>
        <dbReference type="EMBL" id="KAJ7043512.1"/>
    </source>
</evidence>
<proteinExistence type="predicted"/>
<accession>A0AAD6TGI8</accession>
<name>A0AAD6TGI8_9AGAR</name>
<evidence type="ECO:0000313" key="2">
    <source>
        <dbReference type="Proteomes" id="UP001218188"/>
    </source>
</evidence>
<keyword evidence="2" id="KW-1185">Reference proteome</keyword>
<organism evidence="1 2">
    <name type="scientific">Mycena alexandri</name>
    <dbReference type="NCBI Taxonomy" id="1745969"/>
    <lineage>
        <taxon>Eukaryota</taxon>
        <taxon>Fungi</taxon>
        <taxon>Dikarya</taxon>
        <taxon>Basidiomycota</taxon>
        <taxon>Agaricomycotina</taxon>
        <taxon>Agaricomycetes</taxon>
        <taxon>Agaricomycetidae</taxon>
        <taxon>Agaricales</taxon>
        <taxon>Marasmiineae</taxon>
        <taxon>Mycenaceae</taxon>
        <taxon>Mycena</taxon>
    </lineage>
</organism>
<gene>
    <name evidence="1" type="ORF">C8F04DRAFT_1072326</name>
</gene>
<dbReference type="EMBL" id="JARJCM010000009">
    <property type="protein sequence ID" value="KAJ7043512.1"/>
    <property type="molecule type" value="Genomic_DNA"/>
</dbReference>
<dbReference type="Proteomes" id="UP001218188">
    <property type="component" value="Unassembled WGS sequence"/>
</dbReference>
<sequence length="169" mass="18855">MQSWLYIAFYRRARLGSYHWTIIPSELETGPLDDTQEFQISDLSGGWELAHRDASRKLCSLPKELPLVGCVRLPTVDIDKAEITAFISEYGASDDAPPGLRDPHWSGARWVLRIVRDLVEAGLLSIGPRGSVESQFEDGLHRKIMGRVMQLEAAPTNGESFSGIRVIGY</sequence>
<protein>
    <submittedName>
        <fullName evidence="1">Uncharacterized protein</fullName>
    </submittedName>
</protein>
<dbReference type="AlphaFoldDB" id="A0AAD6TGI8"/>